<dbReference type="InterPro" id="IPR055343">
    <property type="entry name" value="CREG_beta-barrel"/>
</dbReference>
<dbReference type="EMBL" id="CP052766">
    <property type="protein sequence ID" value="QJR80651.1"/>
    <property type="molecule type" value="Genomic_DNA"/>
</dbReference>
<evidence type="ECO:0000313" key="4">
    <source>
        <dbReference type="Proteomes" id="UP000219285"/>
    </source>
</evidence>
<evidence type="ECO:0000313" key="3">
    <source>
        <dbReference type="EMBL" id="QJR80651.1"/>
    </source>
</evidence>
<name>A0A6M4MBT1_9ALTE</name>
<dbReference type="PANTHER" id="PTHR13343:SF17">
    <property type="entry name" value="CELLULAR REPRESSOR OF E1A-STIMULATED GENES, ISOFORM A"/>
    <property type="match status" value="1"/>
</dbReference>
<dbReference type="Gene3D" id="2.30.110.10">
    <property type="entry name" value="Electron Transport, Fmn-binding Protein, Chain A"/>
    <property type="match status" value="1"/>
</dbReference>
<reference evidence="4" key="1">
    <citation type="submission" date="2014-12" db="EMBL/GenBank/DDBJ databases">
        <title>Complete genome sequence of a multi-drug resistant Klebsiella pneumoniae.</title>
        <authorList>
            <person name="Hua X."/>
            <person name="Chen Q."/>
            <person name="Li X."/>
            <person name="Feng Y."/>
            <person name="Ruan Z."/>
            <person name="Yu Y."/>
        </authorList>
    </citation>
    <scope>NUCLEOTIDE SEQUENCE [LARGE SCALE GENOMIC DNA]</scope>
    <source>
        <strain evidence="4">5.12</strain>
    </source>
</reference>
<reference evidence="3 4" key="2">
    <citation type="submission" date="2020-04" db="EMBL/GenBank/DDBJ databases">
        <title>Complete genome sequence of Alteromonas pelagimontana 5.12T.</title>
        <authorList>
            <person name="Sinha R.K."/>
            <person name="Krishnan K.P."/>
            <person name="Kurian J.P."/>
        </authorList>
    </citation>
    <scope>NUCLEOTIDE SEQUENCE [LARGE SCALE GENOMIC DNA]</scope>
    <source>
        <strain evidence="3 4">5.12</strain>
    </source>
</reference>
<dbReference type="OrthoDB" id="9776211at2"/>
<gene>
    <name evidence="3" type="ORF">CA267_007585</name>
</gene>
<dbReference type="Proteomes" id="UP000219285">
    <property type="component" value="Chromosome"/>
</dbReference>
<dbReference type="InterPro" id="IPR019595">
    <property type="entry name" value="DUF2470"/>
</dbReference>
<organism evidence="3 4">
    <name type="scientific">Alteromonas pelagimontana</name>
    <dbReference type="NCBI Taxonomy" id="1858656"/>
    <lineage>
        <taxon>Bacteria</taxon>
        <taxon>Pseudomonadati</taxon>
        <taxon>Pseudomonadota</taxon>
        <taxon>Gammaproteobacteria</taxon>
        <taxon>Alteromonadales</taxon>
        <taxon>Alteromonadaceae</taxon>
        <taxon>Alteromonas/Salinimonas group</taxon>
        <taxon>Alteromonas</taxon>
    </lineage>
</organism>
<dbReference type="Pfam" id="PF13883">
    <property type="entry name" value="CREG_beta-barrel"/>
    <property type="match status" value="1"/>
</dbReference>
<keyword evidence="4" id="KW-1185">Reference proteome</keyword>
<dbReference type="Gene3D" id="3.20.180.10">
    <property type="entry name" value="PNP-oxidase-like"/>
    <property type="match status" value="1"/>
</dbReference>
<dbReference type="KEGG" id="apel:CA267_007585"/>
<dbReference type="PANTHER" id="PTHR13343">
    <property type="entry name" value="CREG1 PROTEIN"/>
    <property type="match status" value="1"/>
</dbReference>
<evidence type="ECO:0000259" key="2">
    <source>
        <dbReference type="Pfam" id="PF13883"/>
    </source>
</evidence>
<dbReference type="Pfam" id="PF10615">
    <property type="entry name" value="DUF2470"/>
    <property type="match status" value="1"/>
</dbReference>
<dbReference type="AlphaFoldDB" id="A0A6M4MBT1"/>
<feature type="domain" description="DUF2470" evidence="1">
    <location>
        <begin position="160"/>
        <end position="229"/>
    </location>
</feature>
<accession>A0A6M4MBT1</accession>
<feature type="domain" description="CREG-like beta-barrel" evidence="2">
    <location>
        <begin position="4"/>
        <end position="147"/>
    </location>
</feature>
<dbReference type="SUPFAM" id="SSF50475">
    <property type="entry name" value="FMN-binding split barrel"/>
    <property type="match status" value="1"/>
</dbReference>
<proteinExistence type="predicted"/>
<dbReference type="InterPro" id="IPR037119">
    <property type="entry name" value="Haem_oxidase_HugZ-like_sf"/>
</dbReference>
<dbReference type="InterPro" id="IPR012349">
    <property type="entry name" value="Split_barrel_FMN-bd"/>
</dbReference>
<evidence type="ECO:0000259" key="1">
    <source>
        <dbReference type="Pfam" id="PF10615"/>
    </source>
</evidence>
<dbReference type="GO" id="GO:0005737">
    <property type="term" value="C:cytoplasm"/>
    <property type="evidence" value="ECO:0007669"/>
    <property type="project" value="UniProtKB-ARBA"/>
</dbReference>
<protein>
    <submittedName>
        <fullName evidence="3">DUF2470 domain-containing protein</fullName>
    </submittedName>
</protein>
<dbReference type="RefSeq" id="WP_075608048.1">
    <property type="nucleotide sequence ID" value="NZ_CP052766.1"/>
</dbReference>
<sequence>MTILNIAIEAKHLCRKEHSGVLSTHSTSMPGYPFGSVVPFFLTAQGDAIIYISNIALHTRNIKANDKVSLTIFDAEQDDSQSNGRVTIMGNAELFDNETIAAQYYRLFPQARKYQQTHDFYFYKIKTERVRFIGGFGKIHWINKEYWQVEAQDWHSDPSNMIDHMNKEHQDAMQAILQANFDVKAENITMSSVFPEGAHYLAADNSPVYVPFATPCETPTDVRKALVRLSQEARLFLSNTPP</sequence>